<dbReference type="GO" id="GO:0005524">
    <property type="term" value="F:ATP binding"/>
    <property type="evidence" value="ECO:0007669"/>
    <property type="project" value="UniProtKB-KW"/>
</dbReference>
<dbReference type="InterPro" id="IPR027417">
    <property type="entry name" value="P-loop_NTPase"/>
</dbReference>
<dbReference type="EMBL" id="FWEV01000087">
    <property type="protein sequence ID" value="SLM29370.1"/>
    <property type="molecule type" value="Genomic_DNA"/>
</dbReference>
<dbReference type="InterPro" id="IPR003593">
    <property type="entry name" value="AAA+_ATPase"/>
</dbReference>
<dbReference type="InterPro" id="IPR001789">
    <property type="entry name" value="Sig_transdc_resp-reg_receiver"/>
</dbReference>
<dbReference type="Gene3D" id="3.40.50.2300">
    <property type="match status" value="1"/>
</dbReference>
<dbReference type="RefSeq" id="WP_080806308.1">
    <property type="nucleotide sequence ID" value="NZ_LT828553.1"/>
</dbReference>
<dbReference type="STRING" id="1246637.MTBBW1_1770028"/>
<dbReference type="PRINTS" id="PR01590">
    <property type="entry name" value="HTHFIS"/>
</dbReference>
<dbReference type="Gene3D" id="3.40.50.300">
    <property type="entry name" value="P-loop containing nucleotide triphosphate hydrolases"/>
    <property type="match status" value="1"/>
</dbReference>
<evidence type="ECO:0000256" key="1">
    <source>
        <dbReference type="ARBA" id="ARBA00022741"/>
    </source>
</evidence>
<keyword evidence="2" id="KW-0067">ATP-binding</keyword>
<dbReference type="PANTHER" id="PTHR32071:SF119">
    <property type="entry name" value="SIGMA L-DEPENDENT TRANSCRIPTIONAL REGULATOR YPLP-RELATED"/>
    <property type="match status" value="1"/>
</dbReference>
<dbReference type="GO" id="GO:0000160">
    <property type="term" value="P:phosphorelay signal transduction system"/>
    <property type="evidence" value="ECO:0007669"/>
    <property type="project" value="InterPro"/>
</dbReference>
<feature type="modified residue" description="4-aspartylphosphate" evidence="6">
    <location>
        <position position="53"/>
    </location>
</feature>
<dbReference type="Pfam" id="PF00072">
    <property type="entry name" value="Response_reg"/>
    <property type="match status" value="1"/>
</dbReference>
<evidence type="ECO:0000256" key="2">
    <source>
        <dbReference type="ARBA" id="ARBA00022840"/>
    </source>
</evidence>
<dbReference type="GO" id="GO:0043565">
    <property type="term" value="F:sequence-specific DNA binding"/>
    <property type="evidence" value="ECO:0007669"/>
    <property type="project" value="InterPro"/>
</dbReference>
<keyword evidence="5" id="KW-0804">Transcription</keyword>
<keyword evidence="4" id="KW-0238">DNA-binding</keyword>
<dbReference type="InterPro" id="IPR025662">
    <property type="entry name" value="Sigma_54_int_dom_ATP-bd_1"/>
</dbReference>
<dbReference type="Proteomes" id="UP000191931">
    <property type="component" value="Unassembled WGS sequence"/>
</dbReference>
<dbReference type="Pfam" id="PF00158">
    <property type="entry name" value="Sigma54_activat"/>
    <property type="match status" value="1"/>
</dbReference>
<dbReference type="InterPro" id="IPR002197">
    <property type="entry name" value="HTH_Fis"/>
</dbReference>
<keyword evidence="3" id="KW-0805">Transcription regulation</keyword>
<feature type="domain" description="Response regulatory" evidence="8">
    <location>
        <begin position="4"/>
        <end position="118"/>
    </location>
</feature>
<dbReference type="Gene3D" id="1.10.10.60">
    <property type="entry name" value="Homeodomain-like"/>
    <property type="match status" value="1"/>
</dbReference>
<dbReference type="PROSITE" id="PS00676">
    <property type="entry name" value="SIGMA54_INTERACT_2"/>
    <property type="match status" value="1"/>
</dbReference>
<dbReference type="InterPro" id="IPR025943">
    <property type="entry name" value="Sigma_54_int_dom_ATP-bd_2"/>
</dbReference>
<dbReference type="PROSITE" id="PS00675">
    <property type="entry name" value="SIGMA54_INTERACT_1"/>
    <property type="match status" value="1"/>
</dbReference>
<protein>
    <submittedName>
        <fullName evidence="9">Transcriptional regulatory protein ZraR</fullName>
    </submittedName>
</protein>
<dbReference type="SUPFAM" id="SSF46689">
    <property type="entry name" value="Homeodomain-like"/>
    <property type="match status" value="1"/>
</dbReference>
<dbReference type="GO" id="GO:0006355">
    <property type="term" value="P:regulation of DNA-templated transcription"/>
    <property type="evidence" value="ECO:0007669"/>
    <property type="project" value="InterPro"/>
</dbReference>
<evidence type="ECO:0000259" key="8">
    <source>
        <dbReference type="PROSITE" id="PS50110"/>
    </source>
</evidence>
<proteinExistence type="predicted"/>
<name>A0A1W1HA57_9BACT</name>
<dbReference type="InterPro" id="IPR058031">
    <property type="entry name" value="AAA_lid_NorR"/>
</dbReference>
<keyword evidence="1" id="KW-0547">Nucleotide-binding</keyword>
<dbReference type="AlphaFoldDB" id="A0A1W1HA57"/>
<dbReference type="Pfam" id="PF02954">
    <property type="entry name" value="HTH_8"/>
    <property type="match status" value="1"/>
</dbReference>
<dbReference type="PROSITE" id="PS00688">
    <property type="entry name" value="SIGMA54_INTERACT_3"/>
    <property type="match status" value="1"/>
</dbReference>
<dbReference type="FunFam" id="3.40.50.300:FF:000006">
    <property type="entry name" value="DNA-binding transcriptional regulator NtrC"/>
    <property type="match status" value="1"/>
</dbReference>
<dbReference type="PROSITE" id="PS50110">
    <property type="entry name" value="RESPONSE_REGULATORY"/>
    <property type="match status" value="1"/>
</dbReference>
<evidence type="ECO:0000256" key="4">
    <source>
        <dbReference type="ARBA" id="ARBA00023125"/>
    </source>
</evidence>
<dbReference type="InterPro" id="IPR011006">
    <property type="entry name" value="CheY-like_superfamily"/>
</dbReference>
<dbReference type="SUPFAM" id="SSF52172">
    <property type="entry name" value="CheY-like"/>
    <property type="match status" value="1"/>
</dbReference>
<accession>A0A1W1HA57</accession>
<keyword evidence="10" id="KW-1185">Reference proteome</keyword>
<dbReference type="InterPro" id="IPR025944">
    <property type="entry name" value="Sigma_54_int_dom_CS"/>
</dbReference>
<dbReference type="OrthoDB" id="9763792at2"/>
<dbReference type="Pfam" id="PF25601">
    <property type="entry name" value="AAA_lid_14"/>
    <property type="match status" value="1"/>
</dbReference>
<dbReference type="PROSITE" id="PS50045">
    <property type="entry name" value="SIGMA54_INTERACT_4"/>
    <property type="match status" value="1"/>
</dbReference>
<dbReference type="InterPro" id="IPR002078">
    <property type="entry name" value="Sigma_54_int"/>
</dbReference>
<dbReference type="SMART" id="SM00448">
    <property type="entry name" value="REC"/>
    <property type="match status" value="1"/>
</dbReference>
<feature type="domain" description="Sigma-54 factor interaction" evidence="7">
    <location>
        <begin position="162"/>
        <end position="391"/>
    </location>
</feature>
<dbReference type="CDD" id="cd00009">
    <property type="entry name" value="AAA"/>
    <property type="match status" value="1"/>
</dbReference>
<reference evidence="9 10" key="1">
    <citation type="submission" date="2017-03" db="EMBL/GenBank/DDBJ databases">
        <authorList>
            <person name="Afonso C.L."/>
            <person name="Miller P.J."/>
            <person name="Scott M.A."/>
            <person name="Spackman E."/>
            <person name="Goraichik I."/>
            <person name="Dimitrov K.M."/>
            <person name="Suarez D.L."/>
            <person name="Swayne D.E."/>
        </authorList>
    </citation>
    <scope>NUCLEOTIDE SEQUENCE [LARGE SCALE GENOMIC DNA]</scope>
    <source>
        <strain evidence="9">PRJEB14757</strain>
    </source>
</reference>
<evidence type="ECO:0000256" key="6">
    <source>
        <dbReference type="PROSITE-ProRule" id="PRU00169"/>
    </source>
</evidence>
<evidence type="ECO:0000259" key="7">
    <source>
        <dbReference type="PROSITE" id="PS50045"/>
    </source>
</evidence>
<dbReference type="InterPro" id="IPR009057">
    <property type="entry name" value="Homeodomain-like_sf"/>
</dbReference>
<evidence type="ECO:0000256" key="3">
    <source>
        <dbReference type="ARBA" id="ARBA00023015"/>
    </source>
</evidence>
<keyword evidence="6" id="KW-0597">Phosphoprotein</keyword>
<evidence type="ECO:0000313" key="9">
    <source>
        <dbReference type="EMBL" id="SLM29370.1"/>
    </source>
</evidence>
<evidence type="ECO:0000256" key="5">
    <source>
        <dbReference type="ARBA" id="ARBA00023163"/>
    </source>
</evidence>
<dbReference type="SUPFAM" id="SSF52540">
    <property type="entry name" value="P-loop containing nucleoside triphosphate hydrolases"/>
    <property type="match status" value="1"/>
</dbReference>
<dbReference type="PANTHER" id="PTHR32071">
    <property type="entry name" value="TRANSCRIPTIONAL REGULATORY PROTEIN"/>
    <property type="match status" value="1"/>
</dbReference>
<gene>
    <name evidence="9" type="primary">zraR</name>
    <name evidence="9" type="ORF">MTBBW1_1770028</name>
</gene>
<organism evidence="9 10">
    <name type="scientific">Desulfamplus magnetovallimortis</name>
    <dbReference type="NCBI Taxonomy" id="1246637"/>
    <lineage>
        <taxon>Bacteria</taxon>
        <taxon>Pseudomonadati</taxon>
        <taxon>Thermodesulfobacteriota</taxon>
        <taxon>Desulfobacteria</taxon>
        <taxon>Desulfobacterales</taxon>
        <taxon>Desulfobacteraceae</taxon>
        <taxon>Desulfamplus</taxon>
    </lineage>
</organism>
<dbReference type="Gene3D" id="1.10.8.60">
    <property type="match status" value="1"/>
</dbReference>
<sequence>MKHKIMLVDDETVTLKRLRRLLEKNGYQVSSYKSPSGALEQMESTHYDLLVTDVKMPEMNGMELMVTVKSRFPETEVILMTGYASIDSAIEATREGAFHYLAKPFTPEQFMARVEQALDRHRLWKNALNAGNETGKKSSSTENNNDACIHQTMQETARPPVIIGKNIKIRQIQTLIHQIAPTDCNVLITGDSGTGKELVARSIHALSNRSSQPFVAVNCGAFNETLLDSELFGHEKGAFTGAVKSRAGLLEAADKGTIFLDEIGEMPHSMQVKCLRVLQENEILRVGGTKAIPVDIRVISATAKDLKAEVEAGAFRKDMYYRINVVNIKIPPLNQRAEDIPLLACHIIDSFHRKGLKRVTGISSRAMSLLAGYAFPGNVRELENILERAAAITSSSEIRACDLPQDIAELELHSFQLPEDYMMTLEELERDYIAHLLKITNNAKTKTAEILGIDRASLWRKIKKFDLEQ</sequence>
<dbReference type="SMART" id="SM00382">
    <property type="entry name" value="AAA"/>
    <property type="match status" value="1"/>
</dbReference>
<evidence type="ECO:0000313" key="10">
    <source>
        <dbReference type="Proteomes" id="UP000191931"/>
    </source>
</evidence>